<dbReference type="GO" id="GO:0016020">
    <property type="term" value="C:membrane"/>
    <property type="evidence" value="ECO:0007669"/>
    <property type="project" value="TreeGrafter"/>
</dbReference>
<evidence type="ECO:0000313" key="4">
    <source>
        <dbReference type="Proteomes" id="UP000030595"/>
    </source>
</evidence>
<dbReference type="InterPro" id="IPR011330">
    <property type="entry name" value="Glyco_hydro/deAcase_b/a-brl"/>
</dbReference>
<feature type="signal peptide" evidence="1">
    <location>
        <begin position="1"/>
        <end position="30"/>
    </location>
</feature>
<dbReference type="EMBL" id="JPVQ01000029">
    <property type="protein sequence ID" value="KGR89964.1"/>
    <property type="molecule type" value="Genomic_DNA"/>
</dbReference>
<dbReference type="AlphaFoldDB" id="A0A0A3IYW7"/>
<gene>
    <name evidence="3" type="ORF">CD30_14230</name>
</gene>
<evidence type="ECO:0000256" key="1">
    <source>
        <dbReference type="SAM" id="SignalP"/>
    </source>
</evidence>
<dbReference type="OrthoDB" id="9812065at2"/>
<feature type="chain" id="PRO_5002001976" evidence="1">
    <location>
        <begin position="31"/>
        <end position="266"/>
    </location>
</feature>
<dbReference type="Proteomes" id="UP000030595">
    <property type="component" value="Unassembled WGS sequence"/>
</dbReference>
<dbReference type="SUPFAM" id="SSF88713">
    <property type="entry name" value="Glycoside hydrolase/deacetylase"/>
    <property type="match status" value="1"/>
</dbReference>
<dbReference type="Gene3D" id="3.20.20.370">
    <property type="entry name" value="Glycoside hydrolase/deacetylase"/>
    <property type="match status" value="1"/>
</dbReference>
<dbReference type="GO" id="GO:0016810">
    <property type="term" value="F:hydrolase activity, acting on carbon-nitrogen (but not peptide) bonds"/>
    <property type="evidence" value="ECO:0007669"/>
    <property type="project" value="InterPro"/>
</dbReference>
<accession>A0A0A3IYW7</accession>
<dbReference type="InterPro" id="IPR050248">
    <property type="entry name" value="Polysacc_deacetylase_ArnD"/>
</dbReference>
<keyword evidence="1" id="KW-0732">Signal</keyword>
<dbReference type="PANTHER" id="PTHR10587:SF78">
    <property type="entry name" value="PEPTIDOGLYCAN-N-ACETYLMURAMIC ACID DEACETYLASE PDAA"/>
    <property type="match status" value="1"/>
</dbReference>
<reference evidence="3 4" key="1">
    <citation type="submission" date="2014-02" db="EMBL/GenBank/DDBJ databases">
        <title>Draft genome sequence of Lysinibacillus massiliensis CCUG 49529.</title>
        <authorList>
            <person name="Zhang F."/>
            <person name="Wang G."/>
            <person name="Zhang L."/>
        </authorList>
    </citation>
    <scope>NUCLEOTIDE SEQUENCE [LARGE SCALE GENOMIC DNA]</scope>
    <source>
        <strain evidence="3 4">CCUG 49529</strain>
    </source>
</reference>
<evidence type="ECO:0000313" key="3">
    <source>
        <dbReference type="EMBL" id="KGR89964.1"/>
    </source>
</evidence>
<feature type="domain" description="NodB homology" evidence="2">
    <location>
        <begin position="70"/>
        <end position="251"/>
    </location>
</feature>
<sequence>MWKHHILGSMLVAIVVALAFTFAPSNTAYAKTYNWGFTKSKEGKPADAGHELEAVLKEYDAIYKGRPDEKVIYLTFDNGFENGHTESILNTLREENVKATFFLTGHYLKSATDLVKRMIDEGHTIGNHSYGHPNMANLPEEKMIDEWKKFDKLLNELTGVERTYFVRPPEGVFSEKVLEIGNRHGYRHIFWSIAFVDWDKNSQKGWEYAYDELMKQLHPGGIILMHTVAKHNADAMPKFIQEAKKQGYRFGTLDELVTDFTLERKN</sequence>
<dbReference type="PANTHER" id="PTHR10587">
    <property type="entry name" value="GLYCOSYL TRANSFERASE-RELATED"/>
    <property type="match status" value="1"/>
</dbReference>
<evidence type="ECO:0000259" key="2">
    <source>
        <dbReference type="PROSITE" id="PS51677"/>
    </source>
</evidence>
<protein>
    <submittedName>
        <fullName evidence="3">Polysaccharide deacetylase</fullName>
    </submittedName>
</protein>
<name>A0A0A3IYW7_9BACL</name>
<keyword evidence="4" id="KW-1185">Reference proteome</keyword>
<proteinExistence type="predicted"/>
<organism evidence="3 4">
    <name type="scientific">Ureibacillus massiliensis 4400831 = CIP 108448 = CCUG 49529</name>
    <dbReference type="NCBI Taxonomy" id="1211035"/>
    <lineage>
        <taxon>Bacteria</taxon>
        <taxon>Bacillati</taxon>
        <taxon>Bacillota</taxon>
        <taxon>Bacilli</taxon>
        <taxon>Bacillales</taxon>
        <taxon>Caryophanaceae</taxon>
        <taxon>Ureibacillus</taxon>
    </lineage>
</organism>
<dbReference type="eggNOG" id="COG0726">
    <property type="taxonomic scope" value="Bacteria"/>
</dbReference>
<dbReference type="Pfam" id="PF01522">
    <property type="entry name" value="Polysacc_deac_1"/>
    <property type="match status" value="1"/>
</dbReference>
<comment type="caution">
    <text evidence="3">The sequence shown here is derived from an EMBL/GenBank/DDBJ whole genome shotgun (WGS) entry which is preliminary data.</text>
</comment>
<dbReference type="GO" id="GO:0005975">
    <property type="term" value="P:carbohydrate metabolic process"/>
    <property type="evidence" value="ECO:0007669"/>
    <property type="project" value="InterPro"/>
</dbReference>
<dbReference type="RefSeq" id="WP_036177992.1">
    <property type="nucleotide sequence ID" value="NZ_AVCZ01000029.1"/>
</dbReference>
<dbReference type="InterPro" id="IPR002509">
    <property type="entry name" value="NODB_dom"/>
</dbReference>
<dbReference type="PROSITE" id="PS51677">
    <property type="entry name" value="NODB"/>
    <property type="match status" value="1"/>
</dbReference>